<proteinExistence type="predicted"/>
<protein>
    <submittedName>
        <fullName evidence="2">Uncharacterized protein</fullName>
    </submittedName>
</protein>
<name>A0A427ADA5_ENSVE</name>
<sequence>MVVPPGPDLPSSTKRWYHLVQAMVLPSAGGTRSLPPTAVISSNSAASCSPRCQQHHCPSLPSLLHSATASTTSNADVAASSTHYRSRFQPAFFTAALFLCLLPVKHLPSSSQLSPPLPSPSCLPWVPRRSNFLSSLTPATTSPRSPAPPPTSVGAARPPLLPPSSPSSRSLHSPLTSLAATIPAVMDPSLGPPLPLPLLQLHLFDGCLVIPCPPYTLIYVLGSTVDLLMLETLAFPHRTIPDFTVGCSILSECQPVGVVGFNRDAPSLPS</sequence>
<evidence type="ECO:0000313" key="3">
    <source>
        <dbReference type="Proteomes" id="UP000287651"/>
    </source>
</evidence>
<dbReference type="AlphaFoldDB" id="A0A427ADA5"/>
<reference evidence="2 3" key="1">
    <citation type="journal article" date="2014" name="Agronomy (Basel)">
        <title>A Draft Genome Sequence for Ensete ventricosum, the Drought-Tolerant Tree Against Hunger.</title>
        <authorList>
            <person name="Harrison J."/>
            <person name="Moore K.A."/>
            <person name="Paszkiewicz K."/>
            <person name="Jones T."/>
            <person name="Grant M."/>
            <person name="Ambacheew D."/>
            <person name="Muzemil S."/>
            <person name="Studholme D.J."/>
        </authorList>
    </citation>
    <scope>NUCLEOTIDE SEQUENCE [LARGE SCALE GENOMIC DNA]</scope>
</reference>
<dbReference type="SUPFAM" id="SSF50630">
    <property type="entry name" value="Acid proteases"/>
    <property type="match status" value="1"/>
</dbReference>
<accession>A0A427ADA5</accession>
<feature type="region of interest" description="Disordered" evidence="1">
    <location>
        <begin position="136"/>
        <end position="172"/>
    </location>
</feature>
<organism evidence="2 3">
    <name type="scientific">Ensete ventricosum</name>
    <name type="common">Abyssinian banana</name>
    <name type="synonym">Musa ensete</name>
    <dbReference type="NCBI Taxonomy" id="4639"/>
    <lineage>
        <taxon>Eukaryota</taxon>
        <taxon>Viridiplantae</taxon>
        <taxon>Streptophyta</taxon>
        <taxon>Embryophyta</taxon>
        <taxon>Tracheophyta</taxon>
        <taxon>Spermatophyta</taxon>
        <taxon>Magnoliopsida</taxon>
        <taxon>Liliopsida</taxon>
        <taxon>Zingiberales</taxon>
        <taxon>Musaceae</taxon>
        <taxon>Ensete</taxon>
    </lineage>
</organism>
<comment type="caution">
    <text evidence="2">The sequence shown here is derived from an EMBL/GenBank/DDBJ whole genome shotgun (WGS) entry which is preliminary data.</text>
</comment>
<dbReference type="EMBL" id="AMZH03002843">
    <property type="protein sequence ID" value="RRT74219.1"/>
    <property type="molecule type" value="Genomic_DNA"/>
</dbReference>
<dbReference type="Proteomes" id="UP000287651">
    <property type="component" value="Unassembled WGS sequence"/>
</dbReference>
<evidence type="ECO:0000256" key="1">
    <source>
        <dbReference type="SAM" id="MobiDB-lite"/>
    </source>
</evidence>
<dbReference type="InterPro" id="IPR021109">
    <property type="entry name" value="Peptidase_aspartic_dom_sf"/>
</dbReference>
<gene>
    <name evidence="2" type="ORF">B296_00032552</name>
</gene>
<evidence type="ECO:0000313" key="2">
    <source>
        <dbReference type="EMBL" id="RRT74219.1"/>
    </source>
</evidence>